<dbReference type="PROSITE" id="PS51186">
    <property type="entry name" value="GNAT"/>
    <property type="match status" value="1"/>
</dbReference>
<dbReference type="Gene3D" id="3.40.630.30">
    <property type="match status" value="1"/>
</dbReference>
<sequence length="127" mass="13767">MRELLLARPIRDYAVHGFGRLACIDLDSGHLIGFCGLKFSEELGAIDIGYRFVPECWGKGYATESARAVIDDHVMRHGATRIVAVVDPANAGSINVLHKLGLEFERPLTADEGAGALHLYSGRFGDA</sequence>
<feature type="domain" description="N-acetyltransferase" evidence="1">
    <location>
        <begin position="1"/>
        <end position="126"/>
    </location>
</feature>
<gene>
    <name evidence="3" type="ORF">KB893_010405</name>
    <name evidence="2" type="ORF">KB893_14835</name>
</gene>
<reference evidence="3 4" key="1">
    <citation type="journal article" date="2021" name="Microbiol. Resour. Announc.">
        <title>Draft Genome Sequence of Coralloluteibacterium stylophorae LMG 29479T.</title>
        <authorList>
            <person name="Karlyshev A.V."/>
            <person name="Kudryashova E.B."/>
            <person name="Ariskina E.V."/>
            <person name="Conroy A.P."/>
            <person name="Abidueva E.Y."/>
        </authorList>
    </citation>
    <scope>NUCLEOTIDE SEQUENCE [LARGE SCALE GENOMIC DNA]</scope>
    <source>
        <strain evidence="3 4">LMG 29479</strain>
    </source>
</reference>
<dbReference type="RefSeq" id="WP_211927670.1">
    <property type="nucleotide sequence ID" value="NZ_JAGQFT020000006.1"/>
</dbReference>
<organism evidence="2">
    <name type="scientific">Coralloluteibacterium stylophorae</name>
    <dbReference type="NCBI Taxonomy" id="1776034"/>
    <lineage>
        <taxon>Bacteria</taxon>
        <taxon>Pseudomonadati</taxon>
        <taxon>Pseudomonadota</taxon>
        <taxon>Gammaproteobacteria</taxon>
        <taxon>Lysobacterales</taxon>
        <taxon>Lysobacteraceae</taxon>
        <taxon>Coralloluteibacterium</taxon>
    </lineage>
</organism>
<dbReference type="Pfam" id="PF13302">
    <property type="entry name" value="Acetyltransf_3"/>
    <property type="match status" value="1"/>
</dbReference>
<evidence type="ECO:0000313" key="2">
    <source>
        <dbReference type="EMBL" id="MBR0563776.1"/>
    </source>
</evidence>
<name>A0A8J7VXL0_9GAMM</name>
<evidence type="ECO:0000259" key="1">
    <source>
        <dbReference type="PROSITE" id="PS51186"/>
    </source>
</evidence>
<dbReference type="AlphaFoldDB" id="A0A8J7VXL0"/>
<dbReference type="InterPro" id="IPR016181">
    <property type="entry name" value="Acyl_CoA_acyltransferase"/>
</dbReference>
<keyword evidence="4" id="KW-1185">Reference proteome</keyword>
<dbReference type="InterPro" id="IPR051531">
    <property type="entry name" value="N-acetyltransferase"/>
</dbReference>
<dbReference type="PANTHER" id="PTHR43792">
    <property type="entry name" value="GNAT FAMILY, PUTATIVE (AFU_ORTHOLOGUE AFUA_3G00765)-RELATED-RELATED"/>
    <property type="match status" value="1"/>
</dbReference>
<comment type="caution">
    <text evidence="2">The sequence shown here is derived from an EMBL/GenBank/DDBJ whole genome shotgun (WGS) entry which is preliminary data.</text>
</comment>
<reference evidence="2" key="2">
    <citation type="submission" date="2021-04" db="EMBL/GenBank/DDBJ databases">
        <authorList>
            <person name="Karlyshev A.V."/>
        </authorList>
    </citation>
    <scope>NUCLEOTIDE SEQUENCE</scope>
    <source>
        <strain evidence="2">LMG 29479</strain>
    </source>
</reference>
<dbReference type="InterPro" id="IPR000182">
    <property type="entry name" value="GNAT_dom"/>
</dbReference>
<proteinExistence type="predicted"/>
<dbReference type="EMBL" id="JAGQFT020000006">
    <property type="protein sequence ID" value="MBS7457546.1"/>
    <property type="molecule type" value="Genomic_DNA"/>
</dbReference>
<dbReference type="PANTHER" id="PTHR43792:SF1">
    <property type="entry name" value="N-ACETYLTRANSFERASE DOMAIN-CONTAINING PROTEIN"/>
    <property type="match status" value="1"/>
</dbReference>
<accession>A0A8J7VXL0</accession>
<evidence type="ECO:0000313" key="4">
    <source>
        <dbReference type="Proteomes" id="UP000675747"/>
    </source>
</evidence>
<dbReference type="Proteomes" id="UP000675747">
    <property type="component" value="Unassembled WGS sequence"/>
</dbReference>
<protein>
    <submittedName>
        <fullName evidence="2">GNAT family N-acetyltransferase</fullName>
    </submittedName>
</protein>
<dbReference type="SUPFAM" id="SSF55729">
    <property type="entry name" value="Acyl-CoA N-acyltransferases (Nat)"/>
    <property type="match status" value="1"/>
</dbReference>
<evidence type="ECO:0000313" key="3">
    <source>
        <dbReference type="EMBL" id="MBS7457546.1"/>
    </source>
</evidence>
<dbReference type="GO" id="GO:0016747">
    <property type="term" value="F:acyltransferase activity, transferring groups other than amino-acyl groups"/>
    <property type="evidence" value="ECO:0007669"/>
    <property type="project" value="InterPro"/>
</dbReference>
<dbReference type="EMBL" id="JAGQFT010000176">
    <property type="protein sequence ID" value="MBR0563776.1"/>
    <property type="molecule type" value="Genomic_DNA"/>
</dbReference>